<evidence type="ECO:0000313" key="3">
    <source>
        <dbReference type="EMBL" id="CAL1374886.1"/>
    </source>
</evidence>
<evidence type="ECO:0000259" key="2">
    <source>
        <dbReference type="Pfam" id="PF03478"/>
    </source>
</evidence>
<evidence type="ECO:0000313" key="4">
    <source>
        <dbReference type="Proteomes" id="UP001497516"/>
    </source>
</evidence>
<reference evidence="3 4" key="1">
    <citation type="submission" date="2024-04" db="EMBL/GenBank/DDBJ databases">
        <authorList>
            <person name="Fracassetti M."/>
        </authorList>
    </citation>
    <scope>NUCLEOTIDE SEQUENCE [LARGE SCALE GENOMIC DNA]</scope>
</reference>
<evidence type="ECO:0000256" key="1">
    <source>
        <dbReference type="SAM" id="MobiDB-lite"/>
    </source>
</evidence>
<dbReference type="EMBL" id="OZ034816">
    <property type="protein sequence ID" value="CAL1374886.1"/>
    <property type="molecule type" value="Genomic_DNA"/>
</dbReference>
<keyword evidence="4" id="KW-1185">Reference proteome</keyword>
<dbReference type="SUPFAM" id="SSF81383">
    <property type="entry name" value="F-box domain"/>
    <property type="match status" value="1"/>
</dbReference>
<dbReference type="Pfam" id="PF03478">
    <property type="entry name" value="Beta-prop_KIB1-4"/>
    <property type="match status" value="1"/>
</dbReference>
<proteinExistence type="predicted"/>
<dbReference type="AlphaFoldDB" id="A0AAV2DLW4"/>
<protein>
    <recommendedName>
        <fullName evidence="2">KIB1-4 beta-propeller domain-containing protein</fullName>
    </recommendedName>
</protein>
<gene>
    <name evidence="3" type="ORF">LTRI10_LOCUS16721</name>
</gene>
<dbReference type="PANTHER" id="PTHR47123">
    <property type="entry name" value="F-BOX PROTEIN SKIP23"/>
    <property type="match status" value="1"/>
</dbReference>
<dbReference type="PANTHER" id="PTHR47123:SF28">
    <property type="entry name" value="F-BOX DOMAIN-CONTAINING PROTEIN"/>
    <property type="match status" value="1"/>
</dbReference>
<feature type="domain" description="KIB1-4 beta-propeller" evidence="2">
    <location>
        <begin position="108"/>
        <end position="393"/>
    </location>
</feature>
<organism evidence="3 4">
    <name type="scientific">Linum trigynum</name>
    <dbReference type="NCBI Taxonomy" id="586398"/>
    <lineage>
        <taxon>Eukaryota</taxon>
        <taxon>Viridiplantae</taxon>
        <taxon>Streptophyta</taxon>
        <taxon>Embryophyta</taxon>
        <taxon>Tracheophyta</taxon>
        <taxon>Spermatophyta</taxon>
        <taxon>Magnoliopsida</taxon>
        <taxon>eudicotyledons</taxon>
        <taxon>Gunneridae</taxon>
        <taxon>Pentapetalae</taxon>
        <taxon>rosids</taxon>
        <taxon>fabids</taxon>
        <taxon>Malpighiales</taxon>
        <taxon>Linaceae</taxon>
        <taxon>Linum</taxon>
    </lineage>
</organism>
<feature type="region of interest" description="Disordered" evidence="1">
    <location>
        <begin position="88"/>
        <end position="107"/>
    </location>
</feature>
<name>A0AAV2DLW4_9ROSI</name>
<accession>A0AAV2DLW4</accession>
<dbReference type="InterPro" id="IPR051304">
    <property type="entry name" value="SCF_F-box_domain"/>
</dbReference>
<sequence>MTIPRGGSPWADLPEEMLEAIGSSIDRPIDVLTFRSVCYYWRSAVPAPAFDRLIPPLEVRLPYPGDVHGVLAPSAMCCVEFQPPPIPNGDSISNSTSPAGGDAPRGGGGWLIKVEETSRGKLQLLNPISNLKIRYSPIQLSLLDFRPAQLTTSFRLRFQLGCPTFEINKVLPFPPSAAAASSSPRQSAVTVIAIFHEGRIGYWRNGDEHWTLLDGRSFDYDDIIIHRGQYYVIDRLGKLSLIDSSLRFDESYPSPRFLRDGSSGGGQKNLVESGGDLYLVDRYLSGRRRNWKDVDNAITNSFHPIRFLVGTRRGRKWNPRAVDFKVYKLDEEIGEWVEVKSFGDDGRVFVLTTECCFSAPAAQIAGGKDCIYYSDDDDYVARNMMRTESIRVFQLGDGSIEEVKSLPRESNVFLPPGFRMEF</sequence>
<dbReference type="InterPro" id="IPR005174">
    <property type="entry name" value="KIB1-4_b-propeller"/>
</dbReference>
<dbReference type="InterPro" id="IPR036047">
    <property type="entry name" value="F-box-like_dom_sf"/>
</dbReference>
<dbReference type="Proteomes" id="UP001497516">
    <property type="component" value="Chromosome 3"/>
</dbReference>